<protein>
    <submittedName>
        <fullName evidence="2">Uncharacterized protein</fullName>
    </submittedName>
</protein>
<proteinExistence type="predicted"/>
<dbReference type="EMBL" id="WBSL01000004">
    <property type="protein sequence ID" value="MPY67069.1"/>
    <property type="molecule type" value="Genomic_DNA"/>
</dbReference>
<name>A0A7X1NX35_9DEIO</name>
<feature type="transmembrane region" description="Helical" evidence="1">
    <location>
        <begin position="43"/>
        <end position="63"/>
    </location>
</feature>
<keyword evidence="3" id="KW-1185">Reference proteome</keyword>
<gene>
    <name evidence="2" type="ORF">F8S09_10260</name>
</gene>
<dbReference type="Proteomes" id="UP000484842">
    <property type="component" value="Unassembled WGS sequence"/>
</dbReference>
<comment type="caution">
    <text evidence="2">The sequence shown here is derived from an EMBL/GenBank/DDBJ whole genome shotgun (WGS) entry which is preliminary data.</text>
</comment>
<evidence type="ECO:0000256" key="1">
    <source>
        <dbReference type="SAM" id="Phobius"/>
    </source>
</evidence>
<organism evidence="2 3">
    <name type="scientific">Deinococcus terrestris</name>
    <dbReference type="NCBI Taxonomy" id="2651870"/>
    <lineage>
        <taxon>Bacteria</taxon>
        <taxon>Thermotogati</taxon>
        <taxon>Deinococcota</taxon>
        <taxon>Deinococci</taxon>
        <taxon>Deinococcales</taxon>
        <taxon>Deinococcaceae</taxon>
        <taxon>Deinococcus</taxon>
    </lineage>
</organism>
<sequence length="92" mass="10157">MSQTPKGWNPAFAALIDFLVLCFAVSLFYFTPRNSCGQILGGIKERALFTFSLSVMSFVVAYFSTQFTFWAALGVSLLLAAAFLIFTAPFFC</sequence>
<feature type="transmembrane region" description="Helical" evidence="1">
    <location>
        <begin position="12"/>
        <end position="31"/>
    </location>
</feature>
<keyword evidence="1" id="KW-0812">Transmembrane</keyword>
<reference evidence="2 3" key="1">
    <citation type="submission" date="2019-10" db="EMBL/GenBank/DDBJ databases">
        <title>Deinococcus sp. isolated from soil.</title>
        <authorList>
            <person name="Li Y."/>
            <person name="Wang J."/>
        </authorList>
    </citation>
    <scope>NUCLEOTIDE SEQUENCE [LARGE SCALE GENOMIC DNA]</scope>
    <source>
        <strain evidence="2 3">SDU3-2</strain>
    </source>
</reference>
<evidence type="ECO:0000313" key="2">
    <source>
        <dbReference type="EMBL" id="MPY67069.1"/>
    </source>
</evidence>
<dbReference type="RefSeq" id="WP_152871398.1">
    <property type="nucleotide sequence ID" value="NZ_WBSL01000004.1"/>
</dbReference>
<feature type="transmembrane region" description="Helical" evidence="1">
    <location>
        <begin position="69"/>
        <end position="91"/>
    </location>
</feature>
<dbReference type="AlphaFoldDB" id="A0A7X1NX35"/>
<evidence type="ECO:0000313" key="3">
    <source>
        <dbReference type="Proteomes" id="UP000484842"/>
    </source>
</evidence>
<accession>A0A7X1NX35</accession>
<keyword evidence="1" id="KW-1133">Transmembrane helix</keyword>
<keyword evidence="1" id="KW-0472">Membrane</keyword>